<keyword evidence="3" id="KW-1185">Reference proteome</keyword>
<dbReference type="Pfam" id="PF11278">
    <property type="entry name" value="DUF3079"/>
    <property type="match status" value="1"/>
</dbReference>
<protein>
    <recommendedName>
        <fullName evidence="4">DUF3079 family protein</fullName>
    </recommendedName>
</protein>
<evidence type="ECO:0000313" key="2">
    <source>
        <dbReference type="EMBL" id="RAR72952.1"/>
    </source>
</evidence>
<evidence type="ECO:0000313" key="3">
    <source>
        <dbReference type="Proteomes" id="UP000248856"/>
    </source>
</evidence>
<accession>A0A328YLG2</accession>
<dbReference type="Proteomes" id="UP000248856">
    <property type="component" value="Unassembled WGS sequence"/>
</dbReference>
<feature type="compositionally biased region" description="Low complexity" evidence="1">
    <location>
        <begin position="61"/>
        <end position="76"/>
    </location>
</feature>
<gene>
    <name evidence="2" type="ORF">AX018_107513</name>
</gene>
<feature type="region of interest" description="Disordered" evidence="1">
    <location>
        <begin position="54"/>
        <end position="76"/>
    </location>
</feature>
<dbReference type="AlphaFoldDB" id="A0A328YLG2"/>
<reference evidence="2 3" key="1">
    <citation type="submission" date="2018-06" db="EMBL/GenBank/DDBJ databases">
        <title>Genomic Encyclopedia of Archaeal and Bacterial Type Strains, Phase II (KMG-II): from individual species to whole genera.</title>
        <authorList>
            <person name="Goeker M."/>
        </authorList>
    </citation>
    <scope>NUCLEOTIDE SEQUENCE [LARGE SCALE GENOMIC DNA]</scope>
    <source>
        <strain evidence="2 3">CFPB 3232</strain>
    </source>
</reference>
<dbReference type="OrthoDB" id="6992469at2"/>
<evidence type="ECO:0000256" key="1">
    <source>
        <dbReference type="SAM" id="MobiDB-lite"/>
    </source>
</evidence>
<organism evidence="2 3">
    <name type="scientific">Paracidovorax anthurii</name>
    <dbReference type="NCBI Taxonomy" id="78229"/>
    <lineage>
        <taxon>Bacteria</taxon>
        <taxon>Pseudomonadati</taxon>
        <taxon>Pseudomonadota</taxon>
        <taxon>Betaproteobacteria</taxon>
        <taxon>Burkholderiales</taxon>
        <taxon>Comamonadaceae</taxon>
        <taxon>Paracidovorax</taxon>
    </lineage>
</organism>
<dbReference type="InterPro" id="IPR021430">
    <property type="entry name" value="DUF3079"/>
</dbReference>
<sequence>MERKFPEHPAHPERLCWGCDRYCPAGALACGNGSERTQHPVELFGSDWMAWDAGRPLTPPATSDTSIDAAAAGPAH</sequence>
<name>A0A328YLG2_9BURK</name>
<dbReference type="EMBL" id="QLTA01000075">
    <property type="protein sequence ID" value="RAR72952.1"/>
    <property type="molecule type" value="Genomic_DNA"/>
</dbReference>
<dbReference type="RefSeq" id="WP_111882309.1">
    <property type="nucleotide sequence ID" value="NZ_CBCSGC010000177.1"/>
</dbReference>
<proteinExistence type="predicted"/>
<comment type="caution">
    <text evidence="2">The sequence shown here is derived from an EMBL/GenBank/DDBJ whole genome shotgun (WGS) entry which is preliminary data.</text>
</comment>
<evidence type="ECO:0008006" key="4">
    <source>
        <dbReference type="Google" id="ProtNLM"/>
    </source>
</evidence>